<comment type="caution">
    <text evidence="2">The sequence shown here is derived from an EMBL/GenBank/DDBJ whole genome shotgun (WGS) entry which is preliminary data.</text>
</comment>
<keyword evidence="1" id="KW-0732">Signal</keyword>
<feature type="chain" id="PRO_5021874170" description="Porin" evidence="1">
    <location>
        <begin position="25"/>
        <end position="385"/>
    </location>
</feature>
<sequence length="385" mass="41299">MSAGSGYTLLVLAGLLMAPGPAGALASVPDSTAGEATAEYFAPAAGQLARLHLAPYGDLRARGDGVRHRPGATTDLRRTQATLRGGLAWARAGIPLRWETGARACLGTDRHRDAWAPFQNEATDTLEADRLGLEVWSPRRDALLLGKMVMPLRLTEMLWDGDLRPVGAGVRSPLAWSGLPDLRLAAGFFRRGRLSGPDGQVAAAQLLAGVAQEHRLSAEVLFAWLDFGGLKTLARDGIGRQNRTVTVAGTPAYAAAFRVADLQVGVRTSVGRVPLSLLVDLARNTTTGKDRDGLRARLAAGGPSAPAGAEVAWVYQRVEREVVPGAFNSDDWWFHTRMRGNLLSVEVGTGSAVRLRAQGFLERRDDVALATRRLTVELRARIPER</sequence>
<accession>A0A538U205</accession>
<proteinExistence type="predicted"/>
<dbReference type="EMBL" id="VBPB01000266">
    <property type="protein sequence ID" value="TMQ69936.1"/>
    <property type="molecule type" value="Genomic_DNA"/>
</dbReference>
<dbReference type="Proteomes" id="UP000319771">
    <property type="component" value="Unassembled WGS sequence"/>
</dbReference>
<evidence type="ECO:0008006" key="4">
    <source>
        <dbReference type="Google" id="ProtNLM"/>
    </source>
</evidence>
<feature type="signal peptide" evidence="1">
    <location>
        <begin position="1"/>
        <end position="24"/>
    </location>
</feature>
<evidence type="ECO:0000313" key="2">
    <source>
        <dbReference type="EMBL" id="TMQ69936.1"/>
    </source>
</evidence>
<protein>
    <recommendedName>
        <fullName evidence="4">Porin</fullName>
    </recommendedName>
</protein>
<dbReference type="AlphaFoldDB" id="A0A538U205"/>
<evidence type="ECO:0000313" key="3">
    <source>
        <dbReference type="Proteomes" id="UP000319771"/>
    </source>
</evidence>
<organism evidence="2 3">
    <name type="scientific">Eiseniibacteriota bacterium</name>
    <dbReference type="NCBI Taxonomy" id="2212470"/>
    <lineage>
        <taxon>Bacteria</taxon>
        <taxon>Candidatus Eiseniibacteriota</taxon>
    </lineage>
</organism>
<gene>
    <name evidence="2" type="ORF">E6K81_13795</name>
</gene>
<evidence type="ECO:0000256" key="1">
    <source>
        <dbReference type="SAM" id="SignalP"/>
    </source>
</evidence>
<reference evidence="2 3" key="1">
    <citation type="journal article" date="2019" name="Nat. Microbiol.">
        <title>Mediterranean grassland soil C-N compound turnover is dependent on rainfall and depth, and is mediated by genomically divergent microorganisms.</title>
        <authorList>
            <person name="Diamond S."/>
            <person name="Andeer P.F."/>
            <person name="Li Z."/>
            <person name="Crits-Christoph A."/>
            <person name="Burstein D."/>
            <person name="Anantharaman K."/>
            <person name="Lane K.R."/>
            <person name="Thomas B.C."/>
            <person name="Pan C."/>
            <person name="Northen T.R."/>
            <person name="Banfield J.F."/>
        </authorList>
    </citation>
    <scope>NUCLEOTIDE SEQUENCE [LARGE SCALE GENOMIC DNA]</scope>
    <source>
        <strain evidence="2">WS_11</strain>
    </source>
</reference>
<name>A0A538U205_UNCEI</name>